<evidence type="ECO:0000313" key="3">
    <source>
        <dbReference type="EMBL" id="EPC04265.1"/>
    </source>
</evidence>
<organism evidence="3 4">
    <name type="scientific">Litchfieldella anticariensis (strain DSM 16096 / CECT 5854 / CIP 108499 / LMG 22089 / FP35)</name>
    <name type="common">Halomonas anticariensis</name>
    <dbReference type="NCBI Taxonomy" id="1121939"/>
    <lineage>
        <taxon>Bacteria</taxon>
        <taxon>Pseudomonadati</taxon>
        <taxon>Pseudomonadota</taxon>
        <taxon>Gammaproteobacteria</taxon>
        <taxon>Oceanospirillales</taxon>
        <taxon>Halomonadaceae</taxon>
        <taxon>Litchfieldella</taxon>
    </lineage>
</organism>
<feature type="region of interest" description="Disordered" evidence="1">
    <location>
        <begin position="54"/>
        <end position="74"/>
    </location>
</feature>
<dbReference type="AlphaFoldDB" id="S2KQU3"/>
<dbReference type="Proteomes" id="UP000014463">
    <property type="component" value="Unassembled WGS sequence"/>
</dbReference>
<dbReference type="PATRIC" id="fig|1121939.11.peg.518"/>
<comment type="caution">
    <text evidence="3">The sequence shown here is derived from an EMBL/GenBank/DDBJ whole genome shotgun (WGS) entry which is preliminary data.</text>
</comment>
<dbReference type="InterPro" id="IPR038610">
    <property type="entry name" value="FliK-like_C_sf"/>
</dbReference>
<gene>
    <name evidence="3" type="ORF">L861_02810</name>
</gene>
<feature type="domain" description="Flagellar hook-length control protein-like C-terminal" evidence="2">
    <location>
        <begin position="67"/>
        <end position="141"/>
    </location>
</feature>
<dbReference type="Pfam" id="PF02120">
    <property type="entry name" value="Flg_hook"/>
    <property type="match status" value="1"/>
</dbReference>
<dbReference type="STRING" id="1121939.L861_02810"/>
<evidence type="ECO:0000313" key="4">
    <source>
        <dbReference type="Proteomes" id="UP000014463"/>
    </source>
</evidence>
<accession>S2KQU3</accession>
<proteinExistence type="predicted"/>
<evidence type="ECO:0000259" key="2">
    <source>
        <dbReference type="Pfam" id="PF02120"/>
    </source>
</evidence>
<dbReference type="Gene3D" id="3.30.750.140">
    <property type="match status" value="1"/>
</dbReference>
<dbReference type="InterPro" id="IPR021136">
    <property type="entry name" value="Flagellar_hook_control-like_C"/>
</dbReference>
<protein>
    <recommendedName>
        <fullName evidence="2">Flagellar hook-length control protein-like C-terminal domain-containing protein</fullName>
    </recommendedName>
</protein>
<keyword evidence="4" id="KW-1185">Reference proteome</keyword>
<name>S2KQU3_LITA3</name>
<dbReference type="EMBL" id="ASTJ01000011">
    <property type="protein sequence ID" value="EPC04265.1"/>
    <property type="molecule type" value="Genomic_DNA"/>
</dbReference>
<reference evidence="3 4" key="1">
    <citation type="journal article" date="2013" name="Genome Announc.">
        <title>Draft genome sequence of the moderately halophilic gammaproteobacterium Halomonas anticariensis FP35.</title>
        <authorList>
            <person name="Tahrioui A."/>
            <person name="Quesada E."/>
            <person name="Llamas I."/>
        </authorList>
    </citation>
    <scope>NUCLEOTIDE SEQUENCE [LARGE SCALE GENOMIC DNA]</scope>
    <source>
        <strain evidence="4">DSM 16096 / CECT 5854 / LMG 22089 / FP35</strain>
    </source>
</reference>
<evidence type="ECO:0000256" key="1">
    <source>
        <dbReference type="SAM" id="MobiDB-lite"/>
    </source>
</evidence>
<sequence length="147" mass="16325">MTSLPADPISDALQGIVRHQLEMLVTPVLRWEGDVWSGIFMALMIHVPEEALSHHRSQQQGGSDDEREENDPAWHSELTLRMASLGSIGVSLRLKEKRLALTLTAESTPVVMRLEQGQAELKSRLTRCGFEEVALRVNLAVSEGNTL</sequence>